<organism evidence="1 2">
    <name type="scientific">Candidatus Segetimicrobium genomatis</name>
    <dbReference type="NCBI Taxonomy" id="2569760"/>
    <lineage>
        <taxon>Bacteria</taxon>
        <taxon>Bacillati</taxon>
        <taxon>Candidatus Sysuimicrobiota</taxon>
        <taxon>Candidatus Sysuimicrobiia</taxon>
        <taxon>Candidatus Sysuimicrobiales</taxon>
        <taxon>Candidatus Segetimicrobiaceae</taxon>
        <taxon>Candidatus Segetimicrobium</taxon>
    </lineage>
</organism>
<reference evidence="1 2" key="1">
    <citation type="journal article" date="2019" name="Nat. Microbiol.">
        <title>Mediterranean grassland soil C-N compound turnover is dependent on rainfall and depth, and is mediated by genomically divergent microorganisms.</title>
        <authorList>
            <person name="Diamond S."/>
            <person name="Andeer P.F."/>
            <person name="Li Z."/>
            <person name="Crits-Christoph A."/>
            <person name="Burstein D."/>
            <person name="Anantharaman K."/>
            <person name="Lane K.R."/>
            <person name="Thomas B.C."/>
            <person name="Pan C."/>
            <person name="Northen T.R."/>
            <person name="Banfield J.F."/>
        </authorList>
    </citation>
    <scope>NUCLEOTIDE SEQUENCE [LARGE SCALE GENOMIC DNA]</scope>
    <source>
        <strain evidence="1">NP_5</strain>
    </source>
</reference>
<dbReference type="EMBL" id="VBAM01000355">
    <property type="protein sequence ID" value="TMJ09276.1"/>
    <property type="molecule type" value="Genomic_DNA"/>
</dbReference>
<comment type="caution">
    <text evidence="1">The sequence shown here is derived from an EMBL/GenBank/DDBJ whole genome shotgun (WGS) entry which is preliminary data.</text>
</comment>
<name>A0A537LMP1_9BACT</name>
<sequence length="107" mass="11499">MARAFGKVVPARRLVLPVVALALILSLVTLPVRAQQKLPAEIRIDFATYNPVSLVLKQKGWLEEEFKSDGVRITWLFSAGSNKAVEYIATGAGDFTSSAGAAALLAR</sequence>
<gene>
    <name evidence="1" type="ORF">E6H02_09185</name>
</gene>
<accession>A0A537LMP1</accession>
<protein>
    <submittedName>
        <fullName evidence="1">Aliphatic sulfonates ABC transporter substrate-binding protein</fullName>
    </submittedName>
</protein>
<dbReference type="Gene3D" id="3.40.190.10">
    <property type="entry name" value="Periplasmic binding protein-like II"/>
    <property type="match status" value="1"/>
</dbReference>
<proteinExistence type="predicted"/>
<dbReference type="Proteomes" id="UP000320393">
    <property type="component" value="Unassembled WGS sequence"/>
</dbReference>
<feature type="non-terminal residue" evidence="1">
    <location>
        <position position="107"/>
    </location>
</feature>
<evidence type="ECO:0000313" key="2">
    <source>
        <dbReference type="Proteomes" id="UP000320393"/>
    </source>
</evidence>
<evidence type="ECO:0000313" key="1">
    <source>
        <dbReference type="EMBL" id="TMJ09276.1"/>
    </source>
</evidence>
<dbReference type="AlphaFoldDB" id="A0A537LMP1"/>